<dbReference type="SUPFAM" id="SSF52540">
    <property type="entry name" value="P-loop containing nucleoside triphosphate hydrolases"/>
    <property type="match status" value="1"/>
</dbReference>
<protein>
    <recommendedName>
        <fullName evidence="3">Sulfotransferase family protein</fullName>
    </recommendedName>
</protein>
<dbReference type="EMBL" id="BMDG01000018">
    <property type="protein sequence ID" value="GGI12064.1"/>
    <property type="molecule type" value="Genomic_DNA"/>
</dbReference>
<dbReference type="InterPro" id="IPR027417">
    <property type="entry name" value="P-loop_NTPase"/>
</dbReference>
<dbReference type="Proteomes" id="UP000632535">
    <property type="component" value="Unassembled WGS sequence"/>
</dbReference>
<evidence type="ECO:0000313" key="2">
    <source>
        <dbReference type="Proteomes" id="UP000632535"/>
    </source>
</evidence>
<keyword evidence="2" id="KW-1185">Reference proteome</keyword>
<reference evidence="2" key="1">
    <citation type="journal article" date="2019" name="Int. J. Syst. Evol. Microbiol.">
        <title>The Global Catalogue of Microorganisms (GCM) 10K type strain sequencing project: providing services to taxonomists for standard genome sequencing and annotation.</title>
        <authorList>
            <consortium name="The Broad Institute Genomics Platform"/>
            <consortium name="The Broad Institute Genome Sequencing Center for Infectious Disease"/>
            <person name="Wu L."/>
            <person name="Ma J."/>
        </authorList>
    </citation>
    <scope>NUCLEOTIDE SEQUENCE [LARGE SCALE GENOMIC DNA]</scope>
    <source>
        <strain evidence="2">CCM 8653</strain>
    </source>
</reference>
<organism evidence="1 2">
    <name type="scientific">Isoptericola cucumis</name>
    <dbReference type="NCBI Taxonomy" id="1776856"/>
    <lineage>
        <taxon>Bacteria</taxon>
        <taxon>Bacillati</taxon>
        <taxon>Actinomycetota</taxon>
        <taxon>Actinomycetes</taxon>
        <taxon>Micrococcales</taxon>
        <taxon>Promicromonosporaceae</taxon>
        <taxon>Isoptericola</taxon>
    </lineage>
</organism>
<accession>A0ABQ2BCP3</accession>
<comment type="caution">
    <text evidence="1">The sequence shown here is derived from an EMBL/GenBank/DDBJ whole genome shotgun (WGS) entry which is preliminary data.</text>
</comment>
<evidence type="ECO:0008006" key="3">
    <source>
        <dbReference type="Google" id="ProtNLM"/>
    </source>
</evidence>
<proteinExistence type="predicted"/>
<dbReference type="RefSeq" id="WP_188525435.1">
    <property type="nucleotide sequence ID" value="NZ_BMDG01000018.1"/>
</dbReference>
<dbReference type="Gene3D" id="3.40.50.300">
    <property type="entry name" value="P-loop containing nucleotide triphosphate hydrolases"/>
    <property type="match status" value="1"/>
</dbReference>
<gene>
    <name evidence="1" type="ORF">GCM10007368_39310</name>
</gene>
<sequence length="356" mass="39464">MPRRVFLHVGAPKSGTTYLQSRLRANRRGLRAYGVRYPLGWFADPRLHYWAALEVTDSDHGVDPRHVDGSWRRLLRRVRRARGDVVVSHEMLAKAAGDQAARALADLAATGAEVHVVLTARDLARELTSGWQETLKFGSRTTFRRYLDNAQAGRSGFMQGFDPTRVLAVWGADLPAERIHVVTAPPPGHDADLLWSRFLAALGVGEAELPREASQANASVGIPEAQVLRRLNRRLGEDARRGGALSPLIEGIVVSGALASRRSPRITLGPADHPWVAERSDAWIEWLRERGVRVHGDLDDLRPGEPDPDWVDPDVLMPQKVAGAALDTVEVLLGEVSARRVRPTERVRRAWARLRS</sequence>
<evidence type="ECO:0000313" key="1">
    <source>
        <dbReference type="EMBL" id="GGI12064.1"/>
    </source>
</evidence>
<name>A0ABQ2BCP3_9MICO</name>